<keyword evidence="3" id="KW-1185">Reference proteome</keyword>
<keyword evidence="2" id="KW-0808">Transferase</keyword>
<dbReference type="Pfam" id="PF01636">
    <property type="entry name" value="APH"/>
    <property type="match status" value="1"/>
</dbReference>
<proteinExistence type="predicted"/>
<dbReference type="InterPro" id="IPR011009">
    <property type="entry name" value="Kinase-like_dom_sf"/>
</dbReference>
<dbReference type="Gene3D" id="3.90.1200.10">
    <property type="match status" value="1"/>
</dbReference>
<dbReference type="Proteomes" id="UP001278766">
    <property type="component" value="Unassembled WGS sequence"/>
</dbReference>
<evidence type="ECO:0000313" key="3">
    <source>
        <dbReference type="Proteomes" id="UP001278766"/>
    </source>
</evidence>
<dbReference type="EMBL" id="JAUEPN010000003">
    <property type="protein sequence ID" value="KAK3297498.1"/>
    <property type="molecule type" value="Genomic_DNA"/>
</dbReference>
<dbReference type="PANTHER" id="PTHR21310:SF58">
    <property type="entry name" value="AMINOGLYCOSIDE PHOSPHOTRANSFERASE DOMAIN-CONTAINING PROTEIN"/>
    <property type="match status" value="1"/>
</dbReference>
<sequence length="483" mass="56016">MFVRDGVCEAPDKNIVASVTWRDGWKCCITGMQASYWDPLIVVPILPRIKFAAADMETNSCREMLEAFLAPRLMDRLLSDTEEDLYDRVENHWLLRKSAAAAFAQGYFQLSLNRRGSRYEVLKNLRGGPYYPSVLDEVEDFRRGHFVDVSSTNINIPRRWALEIASRFATPRRWTYIAQQIASKKRKRTYTVFPNLFPFFDTHVAILKMVWRLVPGNIRIRIYRRLASLGEDIYGFTDSFNVQQLPFGLYLKVVHSTRRESLVNEYATLGLLRRYTNVPVPRALDVVSDSSYTYLLTTQVPGHRLDLCIDTMSDEDTATLVSELRRHMTALRAVPRPRGRRHIISNATDGRCFDDRINAALNDDQVWGEFVGPFLSENAFNNTLRCGALPEVVQRSGHKVVFTHGDLNPSNILVDEHGGLAGIVDWESAGWLPEYWDYTKAYYATRFHQRWLRMVDGVFDQFGDFRHELEIERQLWNYCFYYA</sequence>
<evidence type="ECO:0000313" key="2">
    <source>
        <dbReference type="EMBL" id="KAK3297498.1"/>
    </source>
</evidence>
<gene>
    <name evidence="2" type="ORF">B0H64DRAFT_457685</name>
</gene>
<accession>A0AAE0LU07</accession>
<dbReference type="PANTHER" id="PTHR21310">
    <property type="entry name" value="AMINOGLYCOSIDE PHOSPHOTRANSFERASE-RELATED-RELATED"/>
    <property type="match status" value="1"/>
</dbReference>
<evidence type="ECO:0000259" key="1">
    <source>
        <dbReference type="Pfam" id="PF01636"/>
    </source>
</evidence>
<reference evidence="2" key="1">
    <citation type="journal article" date="2023" name="Mol. Phylogenet. Evol.">
        <title>Genome-scale phylogeny and comparative genomics of the fungal order Sordariales.</title>
        <authorList>
            <person name="Hensen N."/>
            <person name="Bonometti L."/>
            <person name="Westerberg I."/>
            <person name="Brannstrom I.O."/>
            <person name="Guillou S."/>
            <person name="Cros-Aarteil S."/>
            <person name="Calhoun S."/>
            <person name="Haridas S."/>
            <person name="Kuo A."/>
            <person name="Mondo S."/>
            <person name="Pangilinan J."/>
            <person name="Riley R."/>
            <person name="LaButti K."/>
            <person name="Andreopoulos B."/>
            <person name="Lipzen A."/>
            <person name="Chen C."/>
            <person name="Yan M."/>
            <person name="Daum C."/>
            <person name="Ng V."/>
            <person name="Clum A."/>
            <person name="Steindorff A."/>
            <person name="Ohm R.A."/>
            <person name="Martin F."/>
            <person name="Silar P."/>
            <person name="Natvig D.O."/>
            <person name="Lalanne C."/>
            <person name="Gautier V."/>
            <person name="Ament-Velasquez S.L."/>
            <person name="Kruys A."/>
            <person name="Hutchinson M.I."/>
            <person name="Powell A.J."/>
            <person name="Barry K."/>
            <person name="Miller A.N."/>
            <person name="Grigoriev I.V."/>
            <person name="Debuchy R."/>
            <person name="Gladieux P."/>
            <person name="Hiltunen Thoren M."/>
            <person name="Johannesson H."/>
        </authorList>
    </citation>
    <scope>NUCLEOTIDE SEQUENCE</scope>
    <source>
        <strain evidence="2">CBS 168.71</strain>
    </source>
</reference>
<dbReference type="InterPro" id="IPR002575">
    <property type="entry name" value="Aminoglycoside_PTrfase"/>
</dbReference>
<keyword evidence="2" id="KW-0418">Kinase</keyword>
<feature type="domain" description="Aminoglycoside phosphotransferase" evidence="1">
    <location>
        <begin position="250"/>
        <end position="463"/>
    </location>
</feature>
<dbReference type="AlphaFoldDB" id="A0AAE0LU07"/>
<dbReference type="CDD" id="cd05120">
    <property type="entry name" value="APH_ChoK_like"/>
    <property type="match status" value="1"/>
</dbReference>
<dbReference type="GeneID" id="87844338"/>
<comment type="caution">
    <text evidence="2">The sequence shown here is derived from an EMBL/GenBank/DDBJ whole genome shotgun (WGS) entry which is preliminary data.</text>
</comment>
<protein>
    <submittedName>
        <fullName evidence="2">Kinase-like domain-containing protein</fullName>
    </submittedName>
</protein>
<name>A0AAE0LU07_9PEZI</name>
<dbReference type="InterPro" id="IPR051678">
    <property type="entry name" value="AGP_Transferase"/>
</dbReference>
<dbReference type="SUPFAM" id="SSF56112">
    <property type="entry name" value="Protein kinase-like (PK-like)"/>
    <property type="match status" value="1"/>
</dbReference>
<dbReference type="GO" id="GO:0016301">
    <property type="term" value="F:kinase activity"/>
    <property type="evidence" value="ECO:0007669"/>
    <property type="project" value="UniProtKB-KW"/>
</dbReference>
<reference evidence="2" key="2">
    <citation type="submission" date="2023-06" db="EMBL/GenBank/DDBJ databases">
        <authorList>
            <consortium name="Lawrence Berkeley National Laboratory"/>
            <person name="Haridas S."/>
            <person name="Hensen N."/>
            <person name="Bonometti L."/>
            <person name="Westerberg I."/>
            <person name="Brannstrom I.O."/>
            <person name="Guillou S."/>
            <person name="Cros-Aarteil S."/>
            <person name="Calhoun S."/>
            <person name="Kuo A."/>
            <person name="Mondo S."/>
            <person name="Pangilinan J."/>
            <person name="Riley R."/>
            <person name="Labutti K."/>
            <person name="Andreopoulos B."/>
            <person name="Lipzen A."/>
            <person name="Chen C."/>
            <person name="Yanf M."/>
            <person name="Daum C."/>
            <person name="Ng V."/>
            <person name="Clum A."/>
            <person name="Steindorff A."/>
            <person name="Ohm R."/>
            <person name="Martin F."/>
            <person name="Silar P."/>
            <person name="Natvig D."/>
            <person name="Lalanne C."/>
            <person name="Gautier V."/>
            <person name="Ament-Velasquez S.L."/>
            <person name="Kruys A."/>
            <person name="Hutchinson M.I."/>
            <person name="Powell A.J."/>
            <person name="Barry K."/>
            <person name="Miller A.N."/>
            <person name="Grigoriev I.V."/>
            <person name="Debuchy R."/>
            <person name="Gladieux P."/>
            <person name="Thoren M.H."/>
            <person name="Johannesson H."/>
        </authorList>
    </citation>
    <scope>NUCLEOTIDE SEQUENCE</scope>
    <source>
        <strain evidence="2">CBS 168.71</strain>
    </source>
</reference>
<dbReference type="RefSeq" id="XP_062661012.1">
    <property type="nucleotide sequence ID" value="XM_062807390.1"/>
</dbReference>
<organism evidence="2 3">
    <name type="scientific">Chaetomium fimeti</name>
    <dbReference type="NCBI Taxonomy" id="1854472"/>
    <lineage>
        <taxon>Eukaryota</taxon>
        <taxon>Fungi</taxon>
        <taxon>Dikarya</taxon>
        <taxon>Ascomycota</taxon>
        <taxon>Pezizomycotina</taxon>
        <taxon>Sordariomycetes</taxon>
        <taxon>Sordariomycetidae</taxon>
        <taxon>Sordariales</taxon>
        <taxon>Chaetomiaceae</taxon>
        <taxon>Chaetomium</taxon>
    </lineage>
</organism>